<protein>
    <submittedName>
        <fullName evidence="3">Glyco_hydro_92</fullName>
    </submittedName>
</protein>
<proteinExistence type="predicted"/>
<evidence type="ECO:0000256" key="1">
    <source>
        <dbReference type="SAM" id="MobiDB-lite"/>
    </source>
</evidence>
<dbReference type="Gene3D" id="2.70.98.10">
    <property type="match status" value="1"/>
</dbReference>
<dbReference type="Gene3D" id="3.30.2080.10">
    <property type="entry name" value="GH92 mannosidase domain"/>
    <property type="match status" value="1"/>
</dbReference>
<accession>A0A060CGD9</accession>
<sequence>DNPHRLGGVVPLGLGRRQAAALEVLEADALDLRIVSSHISLEQARATLAREIGERTLESVAHESRDTWNALLSRLTPGAPTPHPDQQTTAYTNLARLHCWPNAAHELVGTGGDAHWQYTSPFHPAVPLPIATTTSSRVLDGRLYVNNGSGTPTAPPGPTST</sequence>
<dbReference type="EMBL" id="KF128384">
    <property type="protein sequence ID" value="AIA95748.1"/>
    <property type="molecule type" value="Genomic_DNA"/>
</dbReference>
<reference evidence="3" key="1">
    <citation type="journal article" date="2013" name="Environ. Microbiol.">
        <title>Seasonally variable intestinal metagenomes of the red palm weevil (Rhynchophorus ferrugineus).</title>
        <authorList>
            <person name="Jia S."/>
            <person name="Zhang X."/>
            <person name="Zhang G."/>
            <person name="Yin A."/>
            <person name="Zhang S."/>
            <person name="Li F."/>
            <person name="Wang L."/>
            <person name="Zhao D."/>
            <person name="Yun Q."/>
            <person name="Tala"/>
            <person name="Wang J."/>
            <person name="Sun G."/>
            <person name="Baabdullah M."/>
            <person name="Yu X."/>
            <person name="Hu S."/>
            <person name="Al-Mssallem I.S."/>
            <person name="Yu J."/>
        </authorList>
    </citation>
    <scope>NUCLEOTIDE SEQUENCE</scope>
</reference>
<dbReference type="InterPro" id="IPR012939">
    <property type="entry name" value="Glyco_hydro_92"/>
</dbReference>
<dbReference type="Pfam" id="PF07971">
    <property type="entry name" value="Glyco_hydro_92"/>
    <property type="match status" value="1"/>
</dbReference>
<evidence type="ECO:0000313" key="3">
    <source>
        <dbReference type="EMBL" id="AIA95748.1"/>
    </source>
</evidence>
<dbReference type="AlphaFoldDB" id="A0A060CGD9"/>
<evidence type="ECO:0000259" key="2">
    <source>
        <dbReference type="Pfam" id="PF07971"/>
    </source>
</evidence>
<dbReference type="GO" id="GO:0030246">
    <property type="term" value="F:carbohydrate binding"/>
    <property type="evidence" value="ECO:0007669"/>
    <property type="project" value="InterPro"/>
</dbReference>
<organism evidence="3">
    <name type="scientific">uncultured Stackebrandtia sp</name>
    <dbReference type="NCBI Taxonomy" id="670720"/>
    <lineage>
        <taxon>Bacteria</taxon>
        <taxon>Bacillati</taxon>
        <taxon>Actinomycetota</taxon>
        <taxon>Actinomycetes</taxon>
        <taxon>Glycomycetales</taxon>
        <taxon>Glycomycetaceae</taxon>
        <taxon>Stackebrandtia</taxon>
        <taxon>environmental samples</taxon>
    </lineage>
</organism>
<feature type="domain" description="Glycosyl hydrolase family 92" evidence="2">
    <location>
        <begin position="43"/>
        <end position="114"/>
    </location>
</feature>
<name>A0A060CGD9_9ACTN</name>
<feature type="region of interest" description="Disordered" evidence="1">
    <location>
        <begin position="142"/>
        <end position="161"/>
    </location>
</feature>
<dbReference type="InterPro" id="IPR014718">
    <property type="entry name" value="GH-type_carb-bd"/>
</dbReference>
<feature type="non-terminal residue" evidence="3">
    <location>
        <position position="1"/>
    </location>
</feature>